<evidence type="ECO:0000313" key="1">
    <source>
        <dbReference type="EMBL" id="AUV61864.1"/>
    </source>
</evidence>
<proteinExistence type="predicted"/>
<gene>
    <name evidence="1" type="ORF">PsPhLittlefix_gp49</name>
</gene>
<name>A0A2K9VHP2_9CAUD</name>
<reference evidence="2" key="1">
    <citation type="submission" date="2018-01" db="EMBL/GenBank/DDBJ databases">
        <title>Pseudomonas phages infecting Pseudomonas sp. isolated from Prunus avium.</title>
        <authorList>
            <person name="Colberg O."/>
            <person name="Carstens A.B."/>
            <person name="Kot W."/>
            <person name="Hansen L.H."/>
        </authorList>
    </citation>
    <scope>NUCLEOTIDE SEQUENCE [LARGE SCALE GENOMIC DNA]</scope>
</reference>
<organism evidence="1 2">
    <name type="scientific">Pseudomonas phage Littlefix</name>
    <dbReference type="NCBI Taxonomy" id="2079289"/>
    <lineage>
        <taxon>Viruses</taxon>
        <taxon>Duplodnaviria</taxon>
        <taxon>Heunggongvirae</taxon>
        <taxon>Uroviricota</taxon>
        <taxon>Caudoviricetes</taxon>
        <taxon>Schitoviridae</taxon>
        <taxon>Littlefixvirus</taxon>
        <taxon>Littlefixvirus littlefix</taxon>
    </lineage>
</organism>
<evidence type="ECO:0000313" key="2">
    <source>
        <dbReference type="Proteomes" id="UP000240903"/>
    </source>
</evidence>
<dbReference type="Proteomes" id="UP000240903">
    <property type="component" value="Segment"/>
</dbReference>
<protein>
    <submittedName>
        <fullName evidence="1">Uncharacterized protein</fullName>
    </submittedName>
</protein>
<sequence>MRYQLFFKCGDEIEVLQSDNLDDSETQKNAGLKWFSGGDKELYIHDSRFDFWQQARVNHQDKISTLGVVRTEYIPPLVRMRHLIG</sequence>
<accession>A0A2K9VHP2</accession>
<dbReference type="EMBL" id="MG775260">
    <property type="protein sequence ID" value="AUV61864.1"/>
    <property type="molecule type" value="Genomic_DNA"/>
</dbReference>
<keyword evidence="2" id="KW-1185">Reference proteome</keyword>